<dbReference type="InterPro" id="IPR020084">
    <property type="entry name" value="NUDIX_hydrolase_CS"/>
</dbReference>
<evidence type="ECO:0000256" key="1">
    <source>
        <dbReference type="ARBA" id="ARBA00005582"/>
    </source>
</evidence>
<evidence type="ECO:0000256" key="2">
    <source>
        <dbReference type="ARBA" id="ARBA00022801"/>
    </source>
</evidence>
<dbReference type="InterPro" id="IPR020476">
    <property type="entry name" value="Nudix_hydrolase"/>
</dbReference>
<gene>
    <name evidence="5" type="primary">nudG</name>
    <name evidence="5" type="ORF">J43TS3_03390</name>
</gene>
<dbReference type="PRINTS" id="PR00502">
    <property type="entry name" value="NUDIXFAMILY"/>
</dbReference>
<dbReference type="GO" id="GO:0016787">
    <property type="term" value="F:hydrolase activity"/>
    <property type="evidence" value="ECO:0007669"/>
    <property type="project" value="UniProtKB-KW"/>
</dbReference>
<name>A0A919X7V2_9BACI</name>
<organism evidence="5 6">
    <name type="scientific">Ornithinibacillus bavariensis</name>
    <dbReference type="NCBI Taxonomy" id="545502"/>
    <lineage>
        <taxon>Bacteria</taxon>
        <taxon>Bacillati</taxon>
        <taxon>Bacillota</taxon>
        <taxon>Bacilli</taxon>
        <taxon>Bacillales</taxon>
        <taxon>Bacillaceae</taxon>
        <taxon>Ornithinibacillus</taxon>
    </lineage>
</organism>
<accession>A0A919X7V2</accession>
<comment type="caution">
    <text evidence="5">The sequence shown here is derived from an EMBL/GenBank/DDBJ whole genome shotgun (WGS) entry which is preliminary data.</text>
</comment>
<dbReference type="SUPFAM" id="SSF55811">
    <property type="entry name" value="Nudix"/>
    <property type="match status" value="1"/>
</dbReference>
<keyword evidence="6" id="KW-1185">Reference proteome</keyword>
<dbReference type="CDD" id="cd02883">
    <property type="entry name" value="NUDIX_Hydrolase"/>
    <property type="match status" value="1"/>
</dbReference>
<feature type="domain" description="Nudix hydrolase" evidence="4">
    <location>
        <begin position="3"/>
        <end position="129"/>
    </location>
</feature>
<protein>
    <submittedName>
        <fullName evidence="5">DNA mismatch repair protein MutT</fullName>
    </submittedName>
</protein>
<keyword evidence="2 3" id="KW-0378">Hydrolase</keyword>
<dbReference type="PROSITE" id="PS51462">
    <property type="entry name" value="NUDIX"/>
    <property type="match status" value="1"/>
</dbReference>
<evidence type="ECO:0000313" key="6">
    <source>
        <dbReference type="Proteomes" id="UP000676917"/>
    </source>
</evidence>
<dbReference type="PANTHER" id="PTHR43736">
    <property type="entry name" value="ADP-RIBOSE PYROPHOSPHATASE"/>
    <property type="match status" value="1"/>
</dbReference>
<reference evidence="5" key="1">
    <citation type="submission" date="2021-03" db="EMBL/GenBank/DDBJ databases">
        <title>Antimicrobial resistance genes in bacteria isolated from Japanese honey, and their potential for conferring macrolide and lincosamide resistance in the American foulbrood pathogen Paenibacillus larvae.</title>
        <authorList>
            <person name="Okamoto M."/>
            <person name="Kumagai M."/>
            <person name="Kanamori H."/>
            <person name="Takamatsu D."/>
        </authorList>
    </citation>
    <scope>NUCLEOTIDE SEQUENCE</scope>
    <source>
        <strain evidence="5">J43TS3</strain>
    </source>
</reference>
<evidence type="ECO:0000313" key="5">
    <source>
        <dbReference type="EMBL" id="GIO25728.1"/>
    </source>
</evidence>
<dbReference type="Proteomes" id="UP000676917">
    <property type="component" value="Unassembled WGS sequence"/>
</dbReference>
<sequence>MKKWFGSAAICVNDNYEVLMVRAKESDTWEVPSGSIEEGETPEECCVREVREETGYTVEVKELLFVKTSVIEEVNVKAHYFLVEIVGESTGIEDPDEIIDEVDWKSLSEIVKHKLTYAEDEKILANIVKSQMLHG</sequence>
<dbReference type="EMBL" id="BORP01000001">
    <property type="protein sequence ID" value="GIO25728.1"/>
    <property type="molecule type" value="Genomic_DNA"/>
</dbReference>
<dbReference type="PROSITE" id="PS00893">
    <property type="entry name" value="NUDIX_BOX"/>
    <property type="match status" value="1"/>
</dbReference>
<dbReference type="Pfam" id="PF00293">
    <property type="entry name" value="NUDIX"/>
    <property type="match status" value="1"/>
</dbReference>
<dbReference type="InterPro" id="IPR000086">
    <property type="entry name" value="NUDIX_hydrolase_dom"/>
</dbReference>
<evidence type="ECO:0000256" key="3">
    <source>
        <dbReference type="RuleBase" id="RU003476"/>
    </source>
</evidence>
<evidence type="ECO:0000259" key="4">
    <source>
        <dbReference type="PROSITE" id="PS51462"/>
    </source>
</evidence>
<proteinExistence type="inferred from homology"/>
<dbReference type="RefSeq" id="WP_212919252.1">
    <property type="nucleotide sequence ID" value="NZ_BORP01000001.1"/>
</dbReference>
<dbReference type="InterPro" id="IPR015797">
    <property type="entry name" value="NUDIX_hydrolase-like_dom_sf"/>
</dbReference>
<dbReference type="Gene3D" id="3.90.79.10">
    <property type="entry name" value="Nucleoside Triphosphate Pyrophosphohydrolase"/>
    <property type="match status" value="1"/>
</dbReference>
<dbReference type="AlphaFoldDB" id="A0A919X7V2"/>
<dbReference type="PANTHER" id="PTHR43736:SF1">
    <property type="entry name" value="DIHYDRONEOPTERIN TRIPHOSPHATE DIPHOSPHATASE"/>
    <property type="match status" value="1"/>
</dbReference>
<comment type="similarity">
    <text evidence="1 3">Belongs to the Nudix hydrolase family.</text>
</comment>